<dbReference type="EMBL" id="AZFJ01000049">
    <property type="protein sequence ID" value="KRL85976.1"/>
    <property type="molecule type" value="Genomic_DNA"/>
</dbReference>
<proteinExistence type="predicted"/>
<dbReference type="STRING" id="1423783.FC50_GL001382"/>
<dbReference type="AlphaFoldDB" id="A0A0R1U417"/>
<protein>
    <submittedName>
        <fullName evidence="2">NAD dependent epimerase dehydratase family protein</fullName>
    </submittedName>
</protein>
<feature type="domain" description="NAD(P)-binding" evidence="1">
    <location>
        <begin position="7"/>
        <end position="188"/>
    </location>
</feature>
<name>A0A0R1U417_9LACO</name>
<dbReference type="SUPFAM" id="SSF51735">
    <property type="entry name" value="NAD(P)-binding Rossmann-fold domains"/>
    <property type="match status" value="1"/>
</dbReference>
<evidence type="ECO:0000259" key="1">
    <source>
        <dbReference type="Pfam" id="PF13460"/>
    </source>
</evidence>
<dbReference type="InterPro" id="IPR016040">
    <property type="entry name" value="NAD(P)-bd_dom"/>
</dbReference>
<dbReference type="CDD" id="cd05243">
    <property type="entry name" value="SDR_a5"/>
    <property type="match status" value="1"/>
</dbReference>
<accession>A0A0R1U417</accession>
<dbReference type="RefSeq" id="WP_054651140.1">
    <property type="nucleotide sequence ID" value="NZ_AZFJ01000049.1"/>
</dbReference>
<dbReference type="OrthoDB" id="9785372at2"/>
<gene>
    <name evidence="2" type="ORF">FC50_GL001382</name>
</gene>
<keyword evidence="3" id="KW-1185">Reference proteome</keyword>
<comment type="caution">
    <text evidence="2">The sequence shown here is derived from an EMBL/GenBank/DDBJ whole genome shotgun (WGS) entry which is preliminary data.</text>
</comment>
<evidence type="ECO:0000313" key="2">
    <source>
        <dbReference type="EMBL" id="KRL85976.1"/>
    </source>
</evidence>
<evidence type="ECO:0000313" key="3">
    <source>
        <dbReference type="Proteomes" id="UP000051922"/>
    </source>
</evidence>
<dbReference type="Gene3D" id="3.40.50.720">
    <property type="entry name" value="NAD(P)-binding Rossmann-like Domain"/>
    <property type="match status" value="1"/>
</dbReference>
<organism evidence="2 3">
    <name type="scientific">Lacticaseibacillus pantheris DSM 15945 = JCM 12539 = NBRC 106106</name>
    <dbReference type="NCBI Taxonomy" id="1423783"/>
    <lineage>
        <taxon>Bacteria</taxon>
        <taxon>Bacillati</taxon>
        <taxon>Bacillota</taxon>
        <taxon>Bacilli</taxon>
        <taxon>Lactobacillales</taxon>
        <taxon>Lactobacillaceae</taxon>
        <taxon>Lacticaseibacillus</taxon>
    </lineage>
</organism>
<dbReference type="InterPro" id="IPR036291">
    <property type="entry name" value="NAD(P)-bd_dom_sf"/>
</dbReference>
<dbReference type="Pfam" id="PF13460">
    <property type="entry name" value="NAD_binding_10"/>
    <property type="match status" value="1"/>
</dbReference>
<dbReference type="PANTHER" id="PTHR15020:SF50">
    <property type="entry name" value="UPF0659 PROTEIN YMR090W"/>
    <property type="match status" value="1"/>
</dbReference>
<dbReference type="PATRIC" id="fig|1423783.4.peg.1423"/>
<sequence length="216" mass="22757">MKVFVIGATGRVGQDLIADLVDAGHTVTAGVHTPAKFKQTDIATAVSFDLTADPATMAATLKGNDAVYFVAGSRGKSLLQVEEFGAIKSMQAAEQAGIKRYVMLSSLFATQPERWAGIPSLDSLADYNVAKFVADNWLIRNTQLDYTILQPGSLTEDEATGKVALGVDDGGRNPIPDVAAVLAAVLDQSNTFGQVITMHSGNTEIAAAVNDWTAAR</sequence>
<reference evidence="2 3" key="1">
    <citation type="journal article" date="2015" name="Genome Announc.">
        <title>Expanding the biotechnology potential of lactobacilli through comparative genomics of 213 strains and associated genera.</title>
        <authorList>
            <person name="Sun Z."/>
            <person name="Harris H.M."/>
            <person name="McCann A."/>
            <person name="Guo C."/>
            <person name="Argimon S."/>
            <person name="Zhang W."/>
            <person name="Yang X."/>
            <person name="Jeffery I.B."/>
            <person name="Cooney J.C."/>
            <person name="Kagawa T.F."/>
            <person name="Liu W."/>
            <person name="Song Y."/>
            <person name="Salvetti E."/>
            <person name="Wrobel A."/>
            <person name="Rasinkangas P."/>
            <person name="Parkhill J."/>
            <person name="Rea M.C."/>
            <person name="O'Sullivan O."/>
            <person name="Ritari J."/>
            <person name="Douillard F.P."/>
            <person name="Paul Ross R."/>
            <person name="Yang R."/>
            <person name="Briner A.E."/>
            <person name="Felis G.E."/>
            <person name="de Vos W.M."/>
            <person name="Barrangou R."/>
            <person name="Klaenhammer T.R."/>
            <person name="Caufield P.W."/>
            <person name="Cui Y."/>
            <person name="Zhang H."/>
            <person name="O'Toole P.W."/>
        </authorList>
    </citation>
    <scope>NUCLEOTIDE SEQUENCE [LARGE SCALE GENOMIC DNA]</scope>
    <source>
        <strain evidence="2 3">DSM 15945</strain>
    </source>
</reference>
<dbReference type="PANTHER" id="PTHR15020">
    <property type="entry name" value="FLAVIN REDUCTASE-RELATED"/>
    <property type="match status" value="1"/>
</dbReference>
<dbReference type="Proteomes" id="UP000051922">
    <property type="component" value="Unassembled WGS sequence"/>
</dbReference>